<name>A0A347TJN5_9BACT</name>
<dbReference type="EMBL" id="CP032101">
    <property type="protein sequence ID" value="AXX86813.1"/>
    <property type="molecule type" value="Genomic_DNA"/>
</dbReference>
<dbReference type="AlphaFoldDB" id="A0A347TJN5"/>
<reference evidence="2" key="2">
    <citation type="submission" date="2017-09" db="EMBL/GenBank/DDBJ databases">
        <authorList>
            <person name="Perez-Cataluna A."/>
            <person name="Figueras M.J."/>
            <person name="Salas-Masso N."/>
        </authorList>
    </citation>
    <scope>NUCLEOTIDE SEQUENCE</scope>
    <source>
        <strain evidence="2">CECT 7727</strain>
    </source>
</reference>
<evidence type="ECO:0000313" key="3">
    <source>
        <dbReference type="Proteomes" id="UP000224740"/>
    </source>
</evidence>
<reference evidence="3" key="1">
    <citation type="submission" date="2017-09" db="EMBL/GenBank/DDBJ databases">
        <title>Arcobacter canalis sp. nov., a new species isolated from a water canal contaminated with urban sewage.</title>
        <authorList>
            <person name="Perez-Cataluna A."/>
            <person name="Salas-Masso N."/>
            <person name="Figueras M.J."/>
        </authorList>
    </citation>
    <scope>NUCLEOTIDE SEQUENCE [LARGE SCALE GENOMIC DNA]</scope>
    <source>
        <strain evidence="3">CECT 7727</strain>
    </source>
</reference>
<protein>
    <submittedName>
        <fullName evidence="1">Uncharacterized protein</fullName>
    </submittedName>
</protein>
<evidence type="ECO:0000313" key="4">
    <source>
        <dbReference type="Proteomes" id="UP000264693"/>
    </source>
</evidence>
<evidence type="ECO:0000313" key="1">
    <source>
        <dbReference type="EMBL" id="AXX86813.1"/>
    </source>
</evidence>
<keyword evidence="3" id="KW-1185">Reference proteome</keyword>
<gene>
    <name evidence="1" type="ORF">AMRN_1062</name>
    <name evidence="2" type="ORF">CPH92_10195</name>
</gene>
<dbReference type="Proteomes" id="UP000264693">
    <property type="component" value="Chromosome"/>
</dbReference>
<evidence type="ECO:0000313" key="2">
    <source>
        <dbReference type="EMBL" id="PHO14791.1"/>
    </source>
</evidence>
<proteinExistence type="predicted"/>
<reference evidence="1 4" key="3">
    <citation type="submission" date="2018-08" db="EMBL/GenBank/DDBJ databases">
        <title>Complete genome of the Arcobacter marinus type strain JCM 15502.</title>
        <authorList>
            <person name="Miller W.G."/>
            <person name="Yee E."/>
            <person name="Huynh S."/>
            <person name="Parker C.T."/>
        </authorList>
    </citation>
    <scope>NUCLEOTIDE SEQUENCE [LARGE SCALE GENOMIC DNA]</scope>
    <source>
        <strain evidence="1 4">JCM 15502</strain>
    </source>
</reference>
<dbReference type="KEGG" id="amar:AMRN_1062"/>
<dbReference type="EMBL" id="NXAO01000047">
    <property type="protein sequence ID" value="PHO14791.1"/>
    <property type="molecule type" value="Genomic_DNA"/>
</dbReference>
<accession>A0A347TJN5</accession>
<dbReference type="RefSeq" id="WP_099311611.1">
    <property type="nucleotide sequence ID" value="NZ_CP032101.1"/>
</dbReference>
<dbReference type="Proteomes" id="UP000224740">
    <property type="component" value="Unassembled WGS sequence"/>
</dbReference>
<sequence length="117" mass="13571">MQLRGITIDFDDRKTCGLLPDLCLEWDEKSEELEDNQSLIDYWENNMEKVLSKTDKIVSGNIGSKAVVYSANEEAISIIRDTFKDLDLASIEYEDIAKCERCLKYDYLDKNFISPFK</sequence>
<organism evidence="1 4">
    <name type="scientific">Malaciobacter marinus</name>
    <dbReference type="NCBI Taxonomy" id="505249"/>
    <lineage>
        <taxon>Bacteria</taxon>
        <taxon>Pseudomonadati</taxon>
        <taxon>Campylobacterota</taxon>
        <taxon>Epsilonproteobacteria</taxon>
        <taxon>Campylobacterales</taxon>
        <taxon>Arcobacteraceae</taxon>
        <taxon>Malaciobacter</taxon>
    </lineage>
</organism>